<dbReference type="EMBL" id="JAEUAK010000003">
    <property type="protein sequence ID" value="MBW9052496.1"/>
    <property type="molecule type" value="Genomic_DNA"/>
</dbReference>
<evidence type="ECO:0000313" key="3">
    <source>
        <dbReference type="Proteomes" id="UP000717752"/>
    </source>
</evidence>
<dbReference type="Pfam" id="PF01814">
    <property type="entry name" value="Hemerythrin"/>
    <property type="match status" value="1"/>
</dbReference>
<gene>
    <name evidence="2" type="ORF">JNB85_08745</name>
</gene>
<evidence type="ECO:0000313" key="2">
    <source>
        <dbReference type="EMBL" id="MBW9052496.1"/>
    </source>
</evidence>
<organism evidence="2 3">
    <name type="scientific">Rhizobium mesosinicum</name>
    <dbReference type="NCBI Taxonomy" id="335017"/>
    <lineage>
        <taxon>Bacteria</taxon>
        <taxon>Pseudomonadati</taxon>
        <taxon>Pseudomonadota</taxon>
        <taxon>Alphaproteobacteria</taxon>
        <taxon>Hyphomicrobiales</taxon>
        <taxon>Rhizobiaceae</taxon>
        <taxon>Rhizobium/Agrobacterium group</taxon>
        <taxon>Rhizobium</taxon>
    </lineage>
</organism>
<evidence type="ECO:0000259" key="1">
    <source>
        <dbReference type="Pfam" id="PF01814"/>
    </source>
</evidence>
<accession>A0ABS7GS96</accession>
<dbReference type="RefSeq" id="WP_220333936.1">
    <property type="nucleotide sequence ID" value="NZ_JAEUAK010000003.1"/>
</dbReference>
<protein>
    <submittedName>
        <fullName evidence="2">Hemerythrin domain-containing protein</fullName>
    </submittedName>
</protein>
<dbReference type="Gene3D" id="1.20.120.520">
    <property type="entry name" value="nmb1532 protein domain like"/>
    <property type="match status" value="1"/>
</dbReference>
<sequence length="147" mass="16755">MIATQSPLAELEEKYRELASWCDVMQALADFLPCHIDAQVSDNIRANLLALVDRVHRLEEAFLFPAIAGCYGCETAAEIAIERRRKDRQHDRDATQNLVNIFHDLQSNSSELCSETIAYTLRGLAQRMRRHIVAETELMSLLRRKAA</sequence>
<name>A0ABS7GS96_9HYPH</name>
<dbReference type="Proteomes" id="UP000717752">
    <property type="component" value="Unassembled WGS sequence"/>
</dbReference>
<dbReference type="InterPro" id="IPR012312">
    <property type="entry name" value="Hemerythrin-like"/>
</dbReference>
<keyword evidence="3" id="KW-1185">Reference proteome</keyword>
<reference evidence="2 3" key="1">
    <citation type="journal article" date="2021" name="MBio">
        <title>Poor Competitiveness of Bradyrhizobium in Pigeon Pea Root Colonization in Indian Soils.</title>
        <authorList>
            <person name="Chalasani D."/>
            <person name="Basu A."/>
            <person name="Pullabhotla S.V.S.R.N."/>
            <person name="Jorrin B."/>
            <person name="Neal A.L."/>
            <person name="Poole P.S."/>
            <person name="Podile A.R."/>
            <person name="Tkacz A."/>
        </authorList>
    </citation>
    <scope>NUCLEOTIDE SEQUENCE [LARGE SCALE GENOMIC DNA]</scope>
    <source>
        <strain evidence="2 3">HU56</strain>
    </source>
</reference>
<comment type="caution">
    <text evidence="2">The sequence shown here is derived from an EMBL/GenBank/DDBJ whole genome shotgun (WGS) entry which is preliminary data.</text>
</comment>
<feature type="domain" description="Hemerythrin-like" evidence="1">
    <location>
        <begin position="35"/>
        <end position="138"/>
    </location>
</feature>
<proteinExistence type="predicted"/>